<dbReference type="Proteomes" id="UP000527355">
    <property type="component" value="Unassembled WGS sequence"/>
</dbReference>
<evidence type="ECO:0000313" key="2">
    <source>
        <dbReference type="Proteomes" id="UP000527355"/>
    </source>
</evidence>
<organism evidence="1 2">
    <name type="scientific">Myotis myotis</name>
    <name type="common">Greater mouse-eared bat</name>
    <name type="synonym">Vespertilio myotis</name>
    <dbReference type="NCBI Taxonomy" id="51298"/>
    <lineage>
        <taxon>Eukaryota</taxon>
        <taxon>Metazoa</taxon>
        <taxon>Chordata</taxon>
        <taxon>Craniata</taxon>
        <taxon>Vertebrata</taxon>
        <taxon>Euteleostomi</taxon>
        <taxon>Mammalia</taxon>
        <taxon>Eutheria</taxon>
        <taxon>Laurasiatheria</taxon>
        <taxon>Chiroptera</taxon>
        <taxon>Yangochiroptera</taxon>
        <taxon>Vespertilionidae</taxon>
        <taxon>Myotis</taxon>
    </lineage>
</organism>
<name>A0A7J8AMC1_MYOMY</name>
<dbReference type="EMBL" id="JABWUV010000001">
    <property type="protein sequence ID" value="KAF6387584.1"/>
    <property type="molecule type" value="Genomic_DNA"/>
</dbReference>
<proteinExistence type="predicted"/>
<comment type="caution">
    <text evidence="1">The sequence shown here is derived from an EMBL/GenBank/DDBJ whole genome shotgun (WGS) entry which is preliminary data.</text>
</comment>
<accession>A0A7J8AMC1</accession>
<protein>
    <recommendedName>
        <fullName evidence="3">DUF1725 domain-containing protein</fullName>
    </recommendedName>
</protein>
<evidence type="ECO:0008006" key="3">
    <source>
        <dbReference type="Google" id="ProtNLM"/>
    </source>
</evidence>
<reference evidence="1 2" key="1">
    <citation type="journal article" date="2020" name="Nature">
        <title>Six reference-quality genomes reveal evolution of bat adaptations.</title>
        <authorList>
            <person name="Jebb D."/>
            <person name="Huang Z."/>
            <person name="Pippel M."/>
            <person name="Hughes G.M."/>
            <person name="Lavrichenko K."/>
            <person name="Devanna P."/>
            <person name="Winkler S."/>
            <person name="Jermiin L.S."/>
            <person name="Skirmuntt E.C."/>
            <person name="Katzourakis A."/>
            <person name="Burkitt-Gray L."/>
            <person name="Ray D.A."/>
            <person name="Sullivan K.A.M."/>
            <person name="Roscito J.G."/>
            <person name="Kirilenko B.M."/>
            <person name="Davalos L.M."/>
            <person name="Corthals A.P."/>
            <person name="Power M.L."/>
            <person name="Jones G."/>
            <person name="Ransome R.D."/>
            <person name="Dechmann D.K.N."/>
            <person name="Locatelli A.G."/>
            <person name="Puechmaille S.J."/>
            <person name="Fedrigo O."/>
            <person name="Jarvis E.D."/>
            <person name="Hiller M."/>
            <person name="Vernes S.C."/>
            <person name="Myers E.W."/>
            <person name="Teeling E.C."/>
        </authorList>
    </citation>
    <scope>NUCLEOTIDE SEQUENCE [LARGE SCALE GENOMIC DNA]</scope>
    <source>
        <strain evidence="1">MMyoMyo1</strain>
        <tissue evidence="1">Flight muscle</tissue>
    </source>
</reference>
<sequence length="172" mass="20452">MKTCSKSLIIREMQIKTTMRYHLTPVRLAIINKSTNEKCWREYGEKGTLVHCCWECRLVQPLWKTVWSFLKKLKMELPFDPVIPLLGIYPQKPETPIRKDICISMFIAAQFTIAKIWKQPKCPSADEWIRKQWYIYTMEYYAAVKKKEFLSFATAWMELESILLSEISQSMK</sequence>
<evidence type="ECO:0000313" key="1">
    <source>
        <dbReference type="EMBL" id="KAF6387584.1"/>
    </source>
</evidence>
<gene>
    <name evidence="1" type="ORF">mMyoMyo1_008062</name>
</gene>
<dbReference type="AlphaFoldDB" id="A0A7J8AMC1"/>
<keyword evidence="2" id="KW-1185">Reference proteome</keyword>